<keyword evidence="3" id="KW-0175">Coiled coil</keyword>
<keyword evidence="2" id="KW-0805">Transcription regulation</keyword>
<feature type="compositionally biased region" description="Basic and acidic residues" evidence="8">
    <location>
        <begin position="122"/>
        <end position="131"/>
    </location>
</feature>
<feature type="compositionally biased region" description="Acidic residues" evidence="8">
    <location>
        <begin position="700"/>
        <end position="709"/>
    </location>
</feature>
<feature type="compositionally biased region" description="Basic and acidic residues" evidence="8">
    <location>
        <begin position="307"/>
        <end position="326"/>
    </location>
</feature>
<keyword evidence="6" id="KW-0539">Nucleus</keyword>
<evidence type="ECO:0000256" key="7">
    <source>
        <dbReference type="PROSITE-ProRule" id="PRU00035"/>
    </source>
</evidence>
<evidence type="ECO:0000313" key="11">
    <source>
        <dbReference type="EMBL" id="KAJ4772376.1"/>
    </source>
</evidence>
<dbReference type="Pfam" id="PF00439">
    <property type="entry name" value="Bromodomain"/>
    <property type="match status" value="1"/>
</dbReference>
<protein>
    <submittedName>
        <fullName evidence="11">Transcription factor GTE8</fullName>
    </submittedName>
</protein>
<name>A0AAV8E1X8_9POAL</name>
<feature type="domain" description="Bromo" evidence="9">
    <location>
        <begin position="173"/>
        <end position="245"/>
    </location>
</feature>
<feature type="compositionally biased region" description="Basic and acidic residues" evidence="8">
    <location>
        <begin position="390"/>
        <end position="401"/>
    </location>
</feature>
<proteinExistence type="predicted"/>
<feature type="domain" description="NET" evidence="10">
    <location>
        <begin position="311"/>
        <end position="393"/>
    </location>
</feature>
<dbReference type="Gene3D" id="1.20.1270.220">
    <property type="match status" value="1"/>
</dbReference>
<dbReference type="GO" id="GO:0005634">
    <property type="term" value="C:nucleus"/>
    <property type="evidence" value="ECO:0007669"/>
    <property type="project" value="UniProtKB-SubCell"/>
</dbReference>
<comment type="subcellular location">
    <subcellularLocation>
        <location evidence="1">Nucleus</location>
    </subcellularLocation>
</comment>
<dbReference type="PANTHER" id="PTHR46136">
    <property type="entry name" value="TRANSCRIPTION FACTOR GTE8"/>
    <property type="match status" value="1"/>
</dbReference>
<organism evidence="11 12">
    <name type="scientific">Rhynchospora pubera</name>
    <dbReference type="NCBI Taxonomy" id="906938"/>
    <lineage>
        <taxon>Eukaryota</taxon>
        <taxon>Viridiplantae</taxon>
        <taxon>Streptophyta</taxon>
        <taxon>Embryophyta</taxon>
        <taxon>Tracheophyta</taxon>
        <taxon>Spermatophyta</taxon>
        <taxon>Magnoliopsida</taxon>
        <taxon>Liliopsida</taxon>
        <taxon>Poales</taxon>
        <taxon>Cyperaceae</taxon>
        <taxon>Cyperoideae</taxon>
        <taxon>Rhynchosporeae</taxon>
        <taxon>Rhynchospora</taxon>
    </lineage>
</organism>
<dbReference type="InterPro" id="IPR037377">
    <property type="entry name" value="GTE_bromo"/>
</dbReference>
<dbReference type="InterPro" id="IPR052442">
    <property type="entry name" value="Env_Response_Regulator"/>
</dbReference>
<evidence type="ECO:0000256" key="1">
    <source>
        <dbReference type="ARBA" id="ARBA00004123"/>
    </source>
</evidence>
<accession>A0AAV8E1X8</accession>
<keyword evidence="12" id="KW-1185">Reference proteome</keyword>
<evidence type="ECO:0000259" key="9">
    <source>
        <dbReference type="PROSITE" id="PS50014"/>
    </source>
</evidence>
<evidence type="ECO:0000256" key="6">
    <source>
        <dbReference type="ARBA" id="ARBA00023242"/>
    </source>
</evidence>
<feature type="compositionally biased region" description="Basic and acidic residues" evidence="8">
    <location>
        <begin position="273"/>
        <end position="289"/>
    </location>
</feature>
<dbReference type="InterPro" id="IPR001487">
    <property type="entry name" value="Bromodomain"/>
</dbReference>
<dbReference type="Gene3D" id="1.20.920.10">
    <property type="entry name" value="Bromodomain-like"/>
    <property type="match status" value="1"/>
</dbReference>
<reference evidence="11" key="1">
    <citation type="submission" date="2022-08" db="EMBL/GenBank/DDBJ databases">
        <authorList>
            <person name="Marques A."/>
        </authorList>
    </citation>
    <scope>NUCLEOTIDE SEQUENCE</scope>
    <source>
        <strain evidence="11">RhyPub2mFocal</strain>
        <tissue evidence="11">Leaves</tissue>
    </source>
</reference>
<evidence type="ECO:0000256" key="5">
    <source>
        <dbReference type="ARBA" id="ARBA00023163"/>
    </source>
</evidence>
<dbReference type="SUPFAM" id="SSF47370">
    <property type="entry name" value="Bromodomain"/>
    <property type="match status" value="1"/>
</dbReference>
<dbReference type="SMART" id="SM00297">
    <property type="entry name" value="BROMO"/>
    <property type="match status" value="1"/>
</dbReference>
<feature type="compositionally biased region" description="Low complexity" evidence="8">
    <location>
        <begin position="458"/>
        <end position="488"/>
    </location>
</feature>
<feature type="region of interest" description="Disordered" evidence="8">
    <location>
        <begin position="122"/>
        <end position="155"/>
    </location>
</feature>
<dbReference type="InterPro" id="IPR027353">
    <property type="entry name" value="NET_dom"/>
</dbReference>
<keyword evidence="4 7" id="KW-0103">Bromodomain</keyword>
<feature type="region of interest" description="Disordered" evidence="8">
    <location>
        <begin position="273"/>
        <end position="326"/>
    </location>
</feature>
<feature type="region of interest" description="Disordered" evidence="8">
    <location>
        <begin position="664"/>
        <end position="723"/>
    </location>
</feature>
<sequence length="723" mass="80768">MMGKSQKVSKGRPIGFVPDYRNVVETVGESEVFASPTRIDSEDSCAPNPKSTRVNGVKTKSFDVPLQFFSLSNLSFSERKELESRLRGDLERLRTFQRRFHASHLSGGTRPIAKKEEHALLQKNPKLDRVNSSKPAKPAHAPVQPPPPANKPQLSNNHVMLMKQCETLLKRLMAHQYAWVFNTPVDVVKLNIPDYFQVIKQPMDLGTVKEKLSSGSYTTPLGFASDVRLTFSNAMTYNPPSNDVHVMADVMAKFFEARWKSIEKKIGMVEQPAAKREVPADKKEAKTGEAKGVLPKKRKAEPPQAQREVETVRESPKKRKMTDEQKIGLSRRLESIVGELPEHIIEFLRRHISNESQSGDDEIEIDIDSLGDETLFELERLLNEFMREKEKEAMDQAKNENYEVLNESGLSNSSMHGGKGHEPAEEEVDIGGNEPPVSRYSPVVIEKETVPRNSKCDTSSSSSTSASTSHDSDSSSSSGSGSDAKASSPLHENKERPSGPASDREKKLSMGSKQPDADDPLNLANSTDMDSQMDGDNGSADRPVSPGKQYRAALLRGRFADTILKAREKTLDQGAKKDPEKLRREREELERLRREEKARLQAEAKAAEEARKQAEAEEAKRRRAQEREAARQALQQMEKTVEIDEGNLFMRDLEMLRTAPEHIASSVGETSPMDTQEGIGTGFRPGTNPLEQLGLFMKVDDDDEDEPEPDTIRVNDVEEGEID</sequence>
<dbReference type="InterPro" id="IPR036427">
    <property type="entry name" value="Bromodomain-like_sf"/>
</dbReference>
<dbReference type="InterPro" id="IPR038336">
    <property type="entry name" value="NET_sf"/>
</dbReference>
<evidence type="ECO:0000256" key="3">
    <source>
        <dbReference type="ARBA" id="ARBA00023054"/>
    </source>
</evidence>
<dbReference type="PROSITE" id="PS50014">
    <property type="entry name" value="BROMODOMAIN_2"/>
    <property type="match status" value="1"/>
</dbReference>
<dbReference type="Pfam" id="PF17035">
    <property type="entry name" value="BET"/>
    <property type="match status" value="1"/>
</dbReference>
<dbReference type="AlphaFoldDB" id="A0AAV8E1X8"/>
<dbReference type="PRINTS" id="PR00503">
    <property type="entry name" value="BROMODOMAIN"/>
</dbReference>
<evidence type="ECO:0000256" key="2">
    <source>
        <dbReference type="ARBA" id="ARBA00023015"/>
    </source>
</evidence>
<evidence type="ECO:0000256" key="8">
    <source>
        <dbReference type="SAM" id="MobiDB-lite"/>
    </source>
</evidence>
<feature type="compositionally biased region" description="Basic and acidic residues" evidence="8">
    <location>
        <begin position="491"/>
        <end position="508"/>
    </location>
</feature>
<dbReference type="PROSITE" id="PS51525">
    <property type="entry name" value="NET"/>
    <property type="match status" value="1"/>
</dbReference>
<evidence type="ECO:0000313" key="12">
    <source>
        <dbReference type="Proteomes" id="UP001140206"/>
    </source>
</evidence>
<dbReference type="EMBL" id="JAMFTS010000003">
    <property type="protein sequence ID" value="KAJ4772376.1"/>
    <property type="molecule type" value="Genomic_DNA"/>
</dbReference>
<dbReference type="CDD" id="cd05506">
    <property type="entry name" value="Bromo_plant1"/>
    <property type="match status" value="1"/>
</dbReference>
<comment type="caution">
    <text evidence="11">The sequence shown here is derived from an EMBL/GenBank/DDBJ whole genome shotgun (WGS) entry which is preliminary data.</text>
</comment>
<evidence type="ECO:0000256" key="4">
    <source>
        <dbReference type="ARBA" id="ARBA00023117"/>
    </source>
</evidence>
<dbReference type="Proteomes" id="UP001140206">
    <property type="component" value="Chromosome 3"/>
</dbReference>
<gene>
    <name evidence="11" type="ORF">LUZ62_056633</name>
</gene>
<keyword evidence="5" id="KW-0804">Transcription</keyword>
<feature type="region of interest" description="Disordered" evidence="8">
    <location>
        <begin position="390"/>
        <end position="552"/>
    </location>
</feature>
<feature type="compositionally biased region" description="Basic and acidic residues" evidence="8">
    <location>
        <begin position="569"/>
        <end position="630"/>
    </location>
</feature>
<dbReference type="PANTHER" id="PTHR46136:SF1">
    <property type="entry name" value="TRANSCRIPTION FACTOR GTE11-RELATED"/>
    <property type="match status" value="1"/>
</dbReference>
<feature type="region of interest" description="Disordered" evidence="8">
    <location>
        <begin position="569"/>
        <end position="638"/>
    </location>
</feature>
<evidence type="ECO:0000259" key="10">
    <source>
        <dbReference type="PROSITE" id="PS51525"/>
    </source>
</evidence>